<dbReference type="EMBL" id="JANBPW010001196">
    <property type="protein sequence ID" value="KAJ1945657.1"/>
    <property type="molecule type" value="Genomic_DNA"/>
</dbReference>
<organism evidence="1 2">
    <name type="scientific">Linderina macrospora</name>
    <dbReference type="NCBI Taxonomy" id="4868"/>
    <lineage>
        <taxon>Eukaryota</taxon>
        <taxon>Fungi</taxon>
        <taxon>Fungi incertae sedis</taxon>
        <taxon>Zoopagomycota</taxon>
        <taxon>Kickxellomycotina</taxon>
        <taxon>Kickxellomycetes</taxon>
        <taxon>Kickxellales</taxon>
        <taxon>Kickxellaceae</taxon>
        <taxon>Linderina</taxon>
    </lineage>
</organism>
<evidence type="ECO:0000313" key="2">
    <source>
        <dbReference type="Proteomes" id="UP001150603"/>
    </source>
</evidence>
<dbReference type="Proteomes" id="UP001150603">
    <property type="component" value="Unassembled WGS sequence"/>
</dbReference>
<keyword evidence="2" id="KW-1185">Reference proteome</keyword>
<gene>
    <name evidence="1" type="ORF">FBU59_002244</name>
</gene>
<sequence>MNLGDMYLSMPYIWNDCQKHNEALADRLPVLFTHGICHLMGYDHELDADYEKMSRREKEILRKFHALRG</sequence>
<proteinExistence type="predicted"/>
<accession>A0ACC1JBN8</accession>
<evidence type="ECO:0000313" key="1">
    <source>
        <dbReference type="EMBL" id="KAJ1945657.1"/>
    </source>
</evidence>
<name>A0ACC1JBN8_9FUNG</name>
<comment type="caution">
    <text evidence="1">The sequence shown here is derived from an EMBL/GenBank/DDBJ whole genome shotgun (WGS) entry which is preliminary data.</text>
</comment>
<reference evidence="1" key="1">
    <citation type="submission" date="2022-07" db="EMBL/GenBank/DDBJ databases">
        <title>Phylogenomic reconstructions and comparative analyses of Kickxellomycotina fungi.</title>
        <authorList>
            <person name="Reynolds N.K."/>
            <person name="Stajich J.E."/>
            <person name="Barry K."/>
            <person name="Grigoriev I.V."/>
            <person name="Crous P."/>
            <person name="Smith M.E."/>
        </authorList>
    </citation>
    <scope>NUCLEOTIDE SEQUENCE</scope>
    <source>
        <strain evidence="1">NRRL 5244</strain>
    </source>
</reference>
<protein>
    <submittedName>
        <fullName evidence="1">Uncharacterized protein</fullName>
    </submittedName>
</protein>